<dbReference type="WBParaSite" id="ASIM_0000603001-mRNA-1">
    <property type="protein sequence ID" value="ASIM_0000603001-mRNA-1"/>
    <property type="gene ID" value="ASIM_0000603001"/>
</dbReference>
<protein>
    <submittedName>
        <fullName evidence="3">Ig-like domain-containing protein</fullName>
    </submittedName>
</protein>
<dbReference type="InterPro" id="IPR003961">
    <property type="entry name" value="FN3_dom"/>
</dbReference>
<dbReference type="InterPro" id="IPR013783">
    <property type="entry name" value="Ig-like_fold"/>
</dbReference>
<organism evidence="3">
    <name type="scientific">Anisakis simplex</name>
    <name type="common">Herring worm</name>
    <dbReference type="NCBI Taxonomy" id="6269"/>
    <lineage>
        <taxon>Eukaryota</taxon>
        <taxon>Metazoa</taxon>
        <taxon>Ecdysozoa</taxon>
        <taxon>Nematoda</taxon>
        <taxon>Chromadorea</taxon>
        <taxon>Rhabditida</taxon>
        <taxon>Spirurina</taxon>
        <taxon>Ascaridomorpha</taxon>
        <taxon>Ascaridoidea</taxon>
        <taxon>Anisakidae</taxon>
        <taxon>Anisakis</taxon>
        <taxon>Anisakis simplex complex</taxon>
    </lineage>
</organism>
<gene>
    <name evidence="1" type="ORF">ASIM_LOCUS5819</name>
</gene>
<dbReference type="AlphaFoldDB" id="A0A0M3JEI4"/>
<proteinExistence type="predicted"/>
<reference evidence="3" key="1">
    <citation type="submission" date="2017-02" db="UniProtKB">
        <authorList>
            <consortium name="WormBaseParasite"/>
        </authorList>
    </citation>
    <scope>IDENTIFICATION</scope>
</reference>
<evidence type="ECO:0000313" key="1">
    <source>
        <dbReference type="EMBL" id="VDK26120.1"/>
    </source>
</evidence>
<sequence>MYKEKFGDERFVDFSVEQSYTMNSELLDEWSSKQKFDVQIDAISAWNIVSRNRTGLFAPTKPPSSVRNLKIYATQQKTVDGARALIDLFWDEPTQWNGEPIGYIVNCSTDGTDELHSEELPPTVRTYSFSVKSGRISCIVGARNDPYLGTFSDPIDIDSSGKILNMFLNDEVESFFLRAKSPYLLKRPCRKNFIQEKAIFHEIFRIHDS</sequence>
<dbReference type="Proteomes" id="UP000267096">
    <property type="component" value="Unassembled WGS sequence"/>
</dbReference>
<evidence type="ECO:0000313" key="2">
    <source>
        <dbReference type="Proteomes" id="UP000267096"/>
    </source>
</evidence>
<name>A0A0M3JEI4_ANISI</name>
<reference evidence="1 2" key="2">
    <citation type="submission" date="2018-11" db="EMBL/GenBank/DDBJ databases">
        <authorList>
            <consortium name="Pathogen Informatics"/>
        </authorList>
    </citation>
    <scope>NUCLEOTIDE SEQUENCE [LARGE SCALE GENOMIC DNA]</scope>
</reference>
<dbReference type="InterPro" id="IPR036116">
    <property type="entry name" value="FN3_sf"/>
</dbReference>
<evidence type="ECO:0000313" key="3">
    <source>
        <dbReference type="WBParaSite" id="ASIM_0000603001-mRNA-1"/>
    </source>
</evidence>
<dbReference type="SUPFAM" id="SSF49265">
    <property type="entry name" value="Fibronectin type III"/>
    <property type="match status" value="1"/>
</dbReference>
<accession>A0A0M3JEI4</accession>
<dbReference type="Gene3D" id="2.60.40.10">
    <property type="entry name" value="Immunoglobulins"/>
    <property type="match status" value="1"/>
</dbReference>
<dbReference type="CDD" id="cd00063">
    <property type="entry name" value="FN3"/>
    <property type="match status" value="1"/>
</dbReference>
<keyword evidence="2" id="KW-1185">Reference proteome</keyword>
<dbReference type="OrthoDB" id="5846371at2759"/>
<dbReference type="EMBL" id="UYRR01011834">
    <property type="protein sequence ID" value="VDK26120.1"/>
    <property type="molecule type" value="Genomic_DNA"/>
</dbReference>